<dbReference type="InParanoid" id="A0A177C8M5"/>
<gene>
    <name evidence="4" type="ORF">CC84DRAFT_1249331</name>
</gene>
<dbReference type="InterPro" id="IPR013087">
    <property type="entry name" value="Znf_C2H2_type"/>
</dbReference>
<reference evidence="4 5" key="1">
    <citation type="submission" date="2016-05" db="EMBL/GenBank/DDBJ databases">
        <title>Comparative analysis of secretome profiles of manganese(II)-oxidizing ascomycete fungi.</title>
        <authorList>
            <consortium name="DOE Joint Genome Institute"/>
            <person name="Zeiner C.A."/>
            <person name="Purvine S.O."/>
            <person name="Zink E.M."/>
            <person name="Wu S."/>
            <person name="Pasa-Tolic L."/>
            <person name="Chaput D.L."/>
            <person name="Haridas S."/>
            <person name="Grigoriev I.V."/>
            <person name="Santelli C.M."/>
            <person name="Hansel C.M."/>
        </authorList>
    </citation>
    <scope>NUCLEOTIDE SEQUENCE [LARGE SCALE GENOMIC DNA]</scope>
    <source>
        <strain evidence="4 5">AP3s5-JAC2a</strain>
    </source>
</reference>
<dbReference type="RefSeq" id="XP_018034270.1">
    <property type="nucleotide sequence ID" value="XM_018184281.1"/>
</dbReference>
<keyword evidence="1" id="KW-0863">Zinc-finger</keyword>
<dbReference type="SMART" id="SM00355">
    <property type="entry name" value="ZnF_C2H2"/>
    <property type="match status" value="2"/>
</dbReference>
<name>A0A177C8M5_9PLEO</name>
<organism evidence="4 5">
    <name type="scientific">Paraphaeosphaeria sporulosa</name>
    <dbReference type="NCBI Taxonomy" id="1460663"/>
    <lineage>
        <taxon>Eukaryota</taxon>
        <taxon>Fungi</taxon>
        <taxon>Dikarya</taxon>
        <taxon>Ascomycota</taxon>
        <taxon>Pezizomycotina</taxon>
        <taxon>Dothideomycetes</taxon>
        <taxon>Pleosporomycetidae</taxon>
        <taxon>Pleosporales</taxon>
        <taxon>Massarineae</taxon>
        <taxon>Didymosphaeriaceae</taxon>
        <taxon>Paraphaeosphaeria</taxon>
    </lineage>
</organism>
<dbReference type="Proteomes" id="UP000077069">
    <property type="component" value="Unassembled WGS sequence"/>
</dbReference>
<evidence type="ECO:0000259" key="3">
    <source>
        <dbReference type="PROSITE" id="PS50157"/>
    </source>
</evidence>
<sequence length="335" mass="37009">MSEDTDYHWLLSEPGLVDSASGGFALDSHRHNLSVIAARTAPAYHNNASPSIANDLSSNILTPYNTSLEGLLTNTCPATGFNVINTVQNLPSIPDLTVTCSQLGEISLDDPTHTSPSRFASSCRLHFDPQRLYPDTFYVDTIPSHCPTTLHGLSFETPSSSALCFVDDGQHAPEILGNVDYSEGFEAAAPPNQLENLGLDSLISPWCDLTFDEGQSINVGWLPDHLLNPSMLYPVGESSSASPQSSQSSTRERRFPCPHKPCDKVFGSNNDLERHLGTRKHRKDVGNWSERANRYPCKVTVCKRNNVGFARKDHYINHLRRMHQGLELDEDDLYG</sequence>
<dbReference type="GeneID" id="28767767"/>
<keyword evidence="1" id="KW-0862">Zinc</keyword>
<feature type="compositionally biased region" description="Low complexity" evidence="2">
    <location>
        <begin position="238"/>
        <end position="249"/>
    </location>
</feature>
<evidence type="ECO:0000256" key="1">
    <source>
        <dbReference type="PROSITE-ProRule" id="PRU00042"/>
    </source>
</evidence>
<proteinExistence type="predicted"/>
<feature type="region of interest" description="Disordered" evidence="2">
    <location>
        <begin position="236"/>
        <end position="262"/>
    </location>
</feature>
<accession>A0A177C8M5</accession>
<dbReference type="EMBL" id="KV441554">
    <property type="protein sequence ID" value="OAG03905.1"/>
    <property type="molecule type" value="Genomic_DNA"/>
</dbReference>
<dbReference type="GO" id="GO:0008270">
    <property type="term" value="F:zinc ion binding"/>
    <property type="evidence" value="ECO:0007669"/>
    <property type="project" value="UniProtKB-KW"/>
</dbReference>
<keyword evidence="5" id="KW-1185">Reference proteome</keyword>
<dbReference type="PROSITE" id="PS50157">
    <property type="entry name" value="ZINC_FINGER_C2H2_2"/>
    <property type="match status" value="1"/>
</dbReference>
<keyword evidence="1" id="KW-0479">Metal-binding</keyword>
<evidence type="ECO:0000313" key="4">
    <source>
        <dbReference type="EMBL" id="OAG03905.1"/>
    </source>
</evidence>
<evidence type="ECO:0000256" key="2">
    <source>
        <dbReference type="SAM" id="MobiDB-lite"/>
    </source>
</evidence>
<dbReference type="PROSITE" id="PS00028">
    <property type="entry name" value="ZINC_FINGER_C2H2_1"/>
    <property type="match status" value="1"/>
</dbReference>
<evidence type="ECO:0000313" key="5">
    <source>
        <dbReference type="Proteomes" id="UP000077069"/>
    </source>
</evidence>
<dbReference type="Gene3D" id="3.30.160.60">
    <property type="entry name" value="Classic Zinc Finger"/>
    <property type="match status" value="1"/>
</dbReference>
<dbReference type="AlphaFoldDB" id="A0A177C8M5"/>
<dbReference type="OrthoDB" id="3799841at2759"/>
<feature type="compositionally biased region" description="Basic and acidic residues" evidence="2">
    <location>
        <begin position="250"/>
        <end position="262"/>
    </location>
</feature>
<protein>
    <recommendedName>
        <fullName evidence="3">C2H2-type domain-containing protein</fullName>
    </recommendedName>
</protein>
<feature type="domain" description="C2H2-type" evidence="3">
    <location>
        <begin position="255"/>
        <end position="286"/>
    </location>
</feature>